<proteinExistence type="predicted"/>
<keyword evidence="3" id="KW-1185">Reference proteome</keyword>
<accession>A0A284QQW6</accession>
<reference evidence="3" key="1">
    <citation type="journal article" date="2017" name="Nat. Ecol. Evol.">
        <title>Genome expansion and lineage-specific genetic innovations in the forest pathogenic fungi Armillaria.</title>
        <authorList>
            <person name="Sipos G."/>
            <person name="Prasanna A.N."/>
            <person name="Walter M.C."/>
            <person name="O'Connor E."/>
            <person name="Balint B."/>
            <person name="Krizsan K."/>
            <person name="Kiss B."/>
            <person name="Hess J."/>
            <person name="Varga T."/>
            <person name="Slot J."/>
            <person name="Riley R."/>
            <person name="Boka B."/>
            <person name="Rigling D."/>
            <person name="Barry K."/>
            <person name="Lee J."/>
            <person name="Mihaltcheva S."/>
            <person name="LaButti K."/>
            <person name="Lipzen A."/>
            <person name="Waldron R."/>
            <person name="Moloney N.M."/>
            <person name="Sperisen C."/>
            <person name="Kredics L."/>
            <person name="Vagvoelgyi C."/>
            <person name="Patrignani A."/>
            <person name="Fitzpatrick D."/>
            <person name="Nagy I."/>
            <person name="Doyle S."/>
            <person name="Anderson J.B."/>
            <person name="Grigoriev I.V."/>
            <person name="Gueldener U."/>
            <person name="Muensterkoetter M."/>
            <person name="Nagy L.G."/>
        </authorList>
    </citation>
    <scope>NUCLEOTIDE SEQUENCE [LARGE SCALE GENOMIC DNA]</scope>
    <source>
        <strain evidence="3">C18/9</strain>
    </source>
</reference>
<evidence type="ECO:0000256" key="1">
    <source>
        <dbReference type="SAM" id="Phobius"/>
    </source>
</evidence>
<name>A0A284QQW6_ARMOS</name>
<protein>
    <submittedName>
        <fullName evidence="2">Uncharacterized protein</fullName>
    </submittedName>
</protein>
<evidence type="ECO:0000313" key="2">
    <source>
        <dbReference type="EMBL" id="SJK98845.1"/>
    </source>
</evidence>
<gene>
    <name evidence="2" type="ORF">ARMOST_02115</name>
</gene>
<dbReference type="EMBL" id="FUEG01000001">
    <property type="protein sequence ID" value="SJK98845.1"/>
    <property type="molecule type" value="Genomic_DNA"/>
</dbReference>
<feature type="transmembrane region" description="Helical" evidence="1">
    <location>
        <begin position="39"/>
        <end position="64"/>
    </location>
</feature>
<sequence>MHNVEWRLWLRINTSLPDIASLLICASPCSWLYGDSQVLLVSFVAFASLSMDCAGFVATMATLWEV</sequence>
<keyword evidence="1" id="KW-0812">Transmembrane</keyword>
<keyword evidence="1" id="KW-1133">Transmembrane helix</keyword>
<dbReference type="AlphaFoldDB" id="A0A284QQW6"/>
<keyword evidence="1" id="KW-0472">Membrane</keyword>
<dbReference type="Proteomes" id="UP000219338">
    <property type="component" value="Unassembled WGS sequence"/>
</dbReference>
<organism evidence="2 3">
    <name type="scientific">Armillaria ostoyae</name>
    <name type="common">Armillaria root rot fungus</name>
    <dbReference type="NCBI Taxonomy" id="47428"/>
    <lineage>
        <taxon>Eukaryota</taxon>
        <taxon>Fungi</taxon>
        <taxon>Dikarya</taxon>
        <taxon>Basidiomycota</taxon>
        <taxon>Agaricomycotina</taxon>
        <taxon>Agaricomycetes</taxon>
        <taxon>Agaricomycetidae</taxon>
        <taxon>Agaricales</taxon>
        <taxon>Marasmiineae</taxon>
        <taxon>Physalacriaceae</taxon>
        <taxon>Armillaria</taxon>
    </lineage>
</organism>
<evidence type="ECO:0000313" key="3">
    <source>
        <dbReference type="Proteomes" id="UP000219338"/>
    </source>
</evidence>